<evidence type="ECO:0000256" key="1">
    <source>
        <dbReference type="SAM" id="MobiDB-lite"/>
    </source>
</evidence>
<dbReference type="OrthoDB" id="3258416at2759"/>
<feature type="region of interest" description="Disordered" evidence="1">
    <location>
        <begin position="534"/>
        <end position="553"/>
    </location>
</feature>
<evidence type="ECO:0000313" key="2">
    <source>
        <dbReference type="EMBL" id="KZT30527.1"/>
    </source>
</evidence>
<gene>
    <name evidence="2" type="ORF">NEOLEDRAFT_1144156</name>
</gene>
<dbReference type="Proteomes" id="UP000076761">
    <property type="component" value="Unassembled WGS sequence"/>
</dbReference>
<feature type="compositionally biased region" description="Basic residues" evidence="1">
    <location>
        <begin position="153"/>
        <end position="162"/>
    </location>
</feature>
<accession>A0A165W1N0</accession>
<feature type="compositionally biased region" description="Basic and acidic residues" evidence="1">
    <location>
        <begin position="13"/>
        <end position="22"/>
    </location>
</feature>
<proteinExistence type="predicted"/>
<name>A0A165W1N0_9AGAM</name>
<feature type="compositionally biased region" description="Polar residues" evidence="1">
    <location>
        <begin position="453"/>
        <end position="470"/>
    </location>
</feature>
<feature type="region of interest" description="Disordered" evidence="1">
    <location>
        <begin position="567"/>
        <end position="602"/>
    </location>
</feature>
<dbReference type="STRING" id="1314782.A0A165W1N0"/>
<keyword evidence="3" id="KW-1185">Reference proteome</keyword>
<evidence type="ECO:0000313" key="3">
    <source>
        <dbReference type="Proteomes" id="UP000076761"/>
    </source>
</evidence>
<protein>
    <submittedName>
        <fullName evidence="2">Uncharacterized protein</fullName>
    </submittedName>
</protein>
<dbReference type="InParanoid" id="A0A165W1N0"/>
<organism evidence="2 3">
    <name type="scientific">Neolentinus lepideus HHB14362 ss-1</name>
    <dbReference type="NCBI Taxonomy" id="1314782"/>
    <lineage>
        <taxon>Eukaryota</taxon>
        <taxon>Fungi</taxon>
        <taxon>Dikarya</taxon>
        <taxon>Basidiomycota</taxon>
        <taxon>Agaricomycotina</taxon>
        <taxon>Agaricomycetes</taxon>
        <taxon>Gloeophyllales</taxon>
        <taxon>Gloeophyllaceae</taxon>
        <taxon>Neolentinus</taxon>
    </lineage>
</organism>
<feature type="region of interest" description="Disordered" evidence="1">
    <location>
        <begin position="61"/>
        <end position="223"/>
    </location>
</feature>
<dbReference type="AlphaFoldDB" id="A0A165W1N0"/>
<sequence length="642" mass="69181">MRRQGPAATLPKPSREALESMKRPDLQKLCKASATPLAELSCDFGLRANLKSEAMIDMILGAPEPGAPRSRSASVAATRNDATRSRERSTGSMIIHDGSEDEALSPTQDPQSAPDPEPSASRPTRTRKAKDTQFRLGVGRPVVAGGNGARAVTRAKSRRGKARSFQTTEVPIPEESEPLGAEGSPLRESDRNVAACSPTHKDKPLAVSPDHGTSNVQERAETQDTTVHPVLNVPTAAPVTSSDTFNGLNEYVANLLRPLEERIRTQASEVERLTVQMAGTEELKRTVESMTVELEALRLQVTNMDTRVTSIQDRMDATDAAYSQLPSTPKFSTPIVTPAIPRHAVISPMDEDNPGVDSSSLGKRLRASPRGGESERPNLPEEYVEGSPEKKRVRLTTPESSARGSRVRDLQEARSVAGPSSQGDGELQASGLSAAFTIFTGPSDDRNDAQPGPRSSQRLTITSAATSENRPSMPDNYEFSFGSTAWDPVASTPYVAHFPHPQVPQSPTPVMPPSSSSYGHTIERHGRRERLDLFHPLGTPGRPRIRSSDAGTSSLASGFINPASLMRTPSPPHERKVSSNDVGATLGLGRPIIPETPAPPVRRTMYGTELDNDSRFGDFGVEGVATGFWNPGKYNPTSEDFE</sequence>
<dbReference type="EMBL" id="KV425551">
    <property type="protein sequence ID" value="KZT30527.1"/>
    <property type="molecule type" value="Genomic_DNA"/>
</dbReference>
<reference evidence="2 3" key="1">
    <citation type="journal article" date="2016" name="Mol. Biol. Evol.">
        <title>Comparative Genomics of Early-Diverging Mushroom-Forming Fungi Provides Insights into the Origins of Lignocellulose Decay Capabilities.</title>
        <authorList>
            <person name="Nagy L.G."/>
            <person name="Riley R."/>
            <person name="Tritt A."/>
            <person name="Adam C."/>
            <person name="Daum C."/>
            <person name="Floudas D."/>
            <person name="Sun H."/>
            <person name="Yadav J.S."/>
            <person name="Pangilinan J."/>
            <person name="Larsson K.H."/>
            <person name="Matsuura K."/>
            <person name="Barry K."/>
            <person name="Labutti K."/>
            <person name="Kuo R."/>
            <person name="Ohm R.A."/>
            <person name="Bhattacharya S.S."/>
            <person name="Shirouzu T."/>
            <person name="Yoshinaga Y."/>
            <person name="Martin F.M."/>
            <person name="Grigoriev I.V."/>
            <person name="Hibbett D.S."/>
        </authorList>
    </citation>
    <scope>NUCLEOTIDE SEQUENCE [LARGE SCALE GENOMIC DNA]</scope>
    <source>
        <strain evidence="2 3">HHB14362 ss-1</strain>
    </source>
</reference>
<feature type="region of interest" description="Disordered" evidence="1">
    <location>
        <begin position="1"/>
        <end position="22"/>
    </location>
</feature>
<feature type="region of interest" description="Disordered" evidence="1">
    <location>
        <begin position="346"/>
        <end position="476"/>
    </location>
</feature>